<dbReference type="AlphaFoldDB" id="A0A2K4ZJ40"/>
<keyword evidence="5" id="KW-0411">Iron-sulfur</keyword>
<dbReference type="SFLD" id="SFLDG01386">
    <property type="entry name" value="main_SPASM_domain-containing"/>
    <property type="match status" value="1"/>
</dbReference>
<dbReference type="InterPro" id="IPR023885">
    <property type="entry name" value="4Fe4S-binding_SPASM_dom"/>
</dbReference>
<protein>
    <submittedName>
        <fullName evidence="8">Anaerobic sulfatase-maturating enzyme</fullName>
        <ecNumber evidence="8">1.8.98.-</ecNumber>
    </submittedName>
</protein>
<accession>A0A2K4ZJ40</accession>
<dbReference type="GO" id="GO:0051536">
    <property type="term" value="F:iron-sulfur cluster binding"/>
    <property type="evidence" value="ECO:0007669"/>
    <property type="project" value="UniProtKB-KW"/>
</dbReference>
<keyword evidence="4" id="KW-0408">Iron</keyword>
<evidence type="ECO:0000256" key="5">
    <source>
        <dbReference type="ARBA" id="ARBA00023014"/>
    </source>
</evidence>
<dbReference type="InterPro" id="IPR007197">
    <property type="entry name" value="rSAM"/>
</dbReference>
<dbReference type="PANTHER" id="PTHR43273:SF3">
    <property type="entry name" value="ANAEROBIC SULFATASE-MATURATING ENZYME HOMOLOG ASLB-RELATED"/>
    <property type="match status" value="1"/>
</dbReference>
<keyword evidence="3" id="KW-0479">Metal-binding</keyword>
<dbReference type="GO" id="GO:0046872">
    <property type="term" value="F:metal ion binding"/>
    <property type="evidence" value="ECO:0007669"/>
    <property type="project" value="UniProtKB-KW"/>
</dbReference>
<dbReference type="InterPro" id="IPR023867">
    <property type="entry name" value="Sulphatase_maturase_rSAM"/>
</dbReference>
<dbReference type="SFLD" id="SFLDF00289">
    <property type="entry name" value="anaerobic_Cys-type_sulfatase-m"/>
    <property type="match status" value="1"/>
</dbReference>
<dbReference type="InterPro" id="IPR034485">
    <property type="entry name" value="Anaerobic_Cys-type_sulfatase-m"/>
</dbReference>
<dbReference type="CDD" id="cd01335">
    <property type="entry name" value="Radical_SAM"/>
    <property type="match status" value="1"/>
</dbReference>
<name>A0A2K4ZJ40_9FIRM</name>
<evidence type="ECO:0000256" key="6">
    <source>
        <dbReference type="ARBA" id="ARBA00023601"/>
    </source>
</evidence>
<evidence type="ECO:0000256" key="4">
    <source>
        <dbReference type="ARBA" id="ARBA00023004"/>
    </source>
</evidence>
<dbReference type="SFLD" id="SFLDG01384">
    <property type="entry name" value="thioether_bond_formation_requi"/>
    <property type="match status" value="1"/>
</dbReference>
<evidence type="ECO:0000259" key="7">
    <source>
        <dbReference type="PROSITE" id="PS51918"/>
    </source>
</evidence>
<dbReference type="SFLD" id="SFLDG01067">
    <property type="entry name" value="SPASM/twitch_domain_containing"/>
    <property type="match status" value="1"/>
</dbReference>
<proteinExistence type="inferred from homology"/>
<keyword evidence="8" id="KW-0560">Oxidoreductase</keyword>
<feature type="domain" description="Radical SAM core" evidence="7">
    <location>
        <begin position="1"/>
        <end position="228"/>
    </location>
</feature>
<evidence type="ECO:0000256" key="3">
    <source>
        <dbReference type="ARBA" id="ARBA00022723"/>
    </source>
</evidence>
<dbReference type="NCBIfam" id="TIGR04085">
    <property type="entry name" value="rSAM_more_4Fe4S"/>
    <property type="match status" value="1"/>
</dbReference>
<keyword evidence="9" id="KW-1185">Reference proteome</keyword>
<dbReference type="NCBIfam" id="TIGR03942">
    <property type="entry name" value="sulfatase_rSAM"/>
    <property type="match status" value="1"/>
</dbReference>
<reference evidence="8 9" key="1">
    <citation type="submission" date="2018-01" db="EMBL/GenBank/DDBJ databases">
        <authorList>
            <person name="Gaut B.S."/>
            <person name="Morton B.R."/>
            <person name="Clegg M.T."/>
            <person name="Duvall M.R."/>
        </authorList>
    </citation>
    <scope>NUCLEOTIDE SEQUENCE [LARGE SCALE GENOMIC DNA]</scope>
    <source>
        <strain evidence="8">GP69</strain>
    </source>
</reference>
<gene>
    <name evidence="8" type="ORF">AMURIS_03228</name>
</gene>
<dbReference type="SFLD" id="SFLDG01072">
    <property type="entry name" value="dehydrogenase_like"/>
    <property type="match status" value="1"/>
</dbReference>
<evidence type="ECO:0000256" key="2">
    <source>
        <dbReference type="ARBA" id="ARBA00022691"/>
    </source>
</evidence>
<evidence type="ECO:0000256" key="1">
    <source>
        <dbReference type="ARBA" id="ARBA00001966"/>
    </source>
</evidence>
<dbReference type="InterPro" id="IPR013785">
    <property type="entry name" value="Aldolase_TIM"/>
</dbReference>
<dbReference type="SFLD" id="SFLDS00029">
    <property type="entry name" value="Radical_SAM"/>
    <property type="match status" value="1"/>
</dbReference>
<dbReference type="SUPFAM" id="SSF102114">
    <property type="entry name" value="Radical SAM enzymes"/>
    <property type="match status" value="1"/>
</dbReference>
<dbReference type="PANTHER" id="PTHR43273">
    <property type="entry name" value="ANAEROBIC SULFATASE-MATURATING ENZYME HOMOLOG ASLB-RELATED"/>
    <property type="match status" value="1"/>
</dbReference>
<evidence type="ECO:0000313" key="9">
    <source>
        <dbReference type="Proteomes" id="UP000236311"/>
    </source>
</evidence>
<dbReference type="Proteomes" id="UP000236311">
    <property type="component" value="Unassembled WGS sequence"/>
</dbReference>
<dbReference type="GO" id="GO:0016491">
    <property type="term" value="F:oxidoreductase activity"/>
    <property type="evidence" value="ECO:0007669"/>
    <property type="project" value="UniProtKB-KW"/>
</dbReference>
<sequence>MRNTIHVMIKPAGGLCNLRCKYCFYADEMHKRKTESYGMMTEQTLEQIISKTLAGAKEQCFFVFQGGEPTLAGISFFQRAIALAERYNVNRCAVEYALQTNATLLDDVWCRFFAEKHFLIGVSLDGTKEIHDANRIDADGNGTYDRVVEGIRLLEKHKAEFNILTVLTGSCAGNFRKIYQQYENNGWHYQQYIPCLEPVGEKRGGHSWSLTPKRYAQYLRTAFDCWYWDAISGKKKYNRYFDNLLLRMDGQHPEACGMSGHCSIQYAVEADGSVYPCDFYMLDEYRLGNLNTDSYDELDRRRRELKFMEESLAVHPDCESCKWKALCRGGCRRDRDYFEQGMGKNCYCDAYREFFPYAWPRLQLLYRSLLAAIE</sequence>
<dbReference type="Pfam" id="PF04055">
    <property type="entry name" value="Radical_SAM"/>
    <property type="match status" value="1"/>
</dbReference>
<keyword evidence="2" id="KW-0949">S-adenosyl-L-methionine</keyword>
<evidence type="ECO:0000313" key="8">
    <source>
        <dbReference type="EMBL" id="SOY30497.1"/>
    </source>
</evidence>
<comment type="cofactor">
    <cofactor evidence="1">
        <name>[4Fe-4S] cluster</name>
        <dbReference type="ChEBI" id="CHEBI:49883"/>
    </cofactor>
</comment>
<dbReference type="InterPro" id="IPR058240">
    <property type="entry name" value="rSAM_sf"/>
</dbReference>
<dbReference type="PROSITE" id="PS51918">
    <property type="entry name" value="RADICAL_SAM"/>
    <property type="match status" value="1"/>
</dbReference>
<dbReference type="RefSeq" id="WP_103240520.1">
    <property type="nucleotide sequence ID" value="NZ_JANJZD010000001.1"/>
</dbReference>
<organism evidence="8 9">
    <name type="scientific">Acetatifactor muris</name>
    <dbReference type="NCBI Taxonomy" id="879566"/>
    <lineage>
        <taxon>Bacteria</taxon>
        <taxon>Bacillati</taxon>
        <taxon>Bacillota</taxon>
        <taxon>Clostridia</taxon>
        <taxon>Lachnospirales</taxon>
        <taxon>Lachnospiraceae</taxon>
        <taxon>Acetatifactor</taxon>
    </lineage>
</organism>
<dbReference type="OrthoDB" id="9808591at2"/>
<dbReference type="EMBL" id="OFSM01000016">
    <property type="protein sequence ID" value="SOY30497.1"/>
    <property type="molecule type" value="Genomic_DNA"/>
</dbReference>
<dbReference type="EC" id="1.8.98.-" evidence="8"/>
<dbReference type="Gene3D" id="3.20.20.70">
    <property type="entry name" value="Aldolase class I"/>
    <property type="match status" value="1"/>
</dbReference>
<dbReference type="Pfam" id="PF13186">
    <property type="entry name" value="SPASM"/>
    <property type="match status" value="1"/>
</dbReference>
<comment type="similarity">
    <text evidence="6">Belongs to the radical SAM superfamily. Anaerobic sulfatase-maturating enzyme family.</text>
</comment>